<proteinExistence type="predicted"/>
<organism evidence="2 3">
    <name type="scientific">Streptomyces beijiangensis</name>
    <dbReference type="NCBI Taxonomy" id="163361"/>
    <lineage>
        <taxon>Bacteria</taxon>
        <taxon>Bacillati</taxon>
        <taxon>Actinomycetota</taxon>
        <taxon>Actinomycetes</taxon>
        <taxon>Kitasatosporales</taxon>
        <taxon>Streptomycetaceae</taxon>
        <taxon>Streptomyces</taxon>
    </lineage>
</organism>
<evidence type="ECO:0000313" key="2">
    <source>
        <dbReference type="EMBL" id="MBO0512439.1"/>
    </source>
</evidence>
<name>A0A939F664_9ACTN</name>
<dbReference type="Proteomes" id="UP000664167">
    <property type="component" value="Unassembled WGS sequence"/>
</dbReference>
<dbReference type="RefSeq" id="WP_206961831.1">
    <property type="nucleotide sequence ID" value="NZ_BAAAJJ010000002.1"/>
</dbReference>
<keyword evidence="3" id="KW-1185">Reference proteome</keyword>
<gene>
    <name evidence="2" type="ORF">J0695_11555</name>
</gene>
<evidence type="ECO:0000313" key="3">
    <source>
        <dbReference type="Proteomes" id="UP000664167"/>
    </source>
</evidence>
<dbReference type="EMBL" id="JAFLRJ010000099">
    <property type="protein sequence ID" value="MBO0512439.1"/>
    <property type="molecule type" value="Genomic_DNA"/>
</dbReference>
<accession>A0A939F664</accession>
<reference evidence="2" key="1">
    <citation type="submission" date="2021-03" db="EMBL/GenBank/DDBJ databases">
        <title>Streptomyces poriferae sp. nov., a novel marine sponge-derived Actinobacteria species with anti-MRSA activity.</title>
        <authorList>
            <person name="Sandoval-Powers M."/>
            <person name="Kralova S."/>
            <person name="Nguyen G.-S."/>
            <person name="Fawwal D."/>
            <person name="Degnes K."/>
            <person name="Klinkenberg G."/>
            <person name="Sletta H."/>
            <person name="Wentzel A."/>
            <person name="Liles M.R."/>
        </authorList>
    </citation>
    <scope>NUCLEOTIDE SEQUENCE</scope>
    <source>
        <strain evidence="2">DSM 41794</strain>
    </source>
</reference>
<sequence>MATFVVFFHGRKMGPALVAGACLALGLWAVRYLDNLTSPAPFSPRKSALQIAILLLVAIAVGMNVPELSDLARRLAS</sequence>
<keyword evidence="1" id="KW-0472">Membrane</keyword>
<dbReference type="AlphaFoldDB" id="A0A939F664"/>
<feature type="transmembrane region" description="Helical" evidence="1">
    <location>
        <begin position="47"/>
        <end position="65"/>
    </location>
</feature>
<comment type="caution">
    <text evidence="2">The sequence shown here is derived from an EMBL/GenBank/DDBJ whole genome shotgun (WGS) entry which is preliminary data.</text>
</comment>
<protein>
    <submittedName>
        <fullName evidence="2">Uncharacterized protein</fullName>
    </submittedName>
</protein>
<keyword evidence="1" id="KW-1133">Transmembrane helix</keyword>
<keyword evidence="1" id="KW-0812">Transmembrane</keyword>
<evidence type="ECO:0000256" key="1">
    <source>
        <dbReference type="SAM" id="Phobius"/>
    </source>
</evidence>